<dbReference type="CDD" id="cd00009">
    <property type="entry name" value="AAA"/>
    <property type="match status" value="1"/>
</dbReference>
<dbReference type="Pfam" id="PF00158">
    <property type="entry name" value="Sigma54_activat"/>
    <property type="match status" value="1"/>
</dbReference>
<feature type="domain" description="Sigma-54 factor interaction" evidence="7">
    <location>
        <begin position="151"/>
        <end position="379"/>
    </location>
</feature>
<evidence type="ECO:0000313" key="10">
    <source>
        <dbReference type="Proteomes" id="UP000179266"/>
    </source>
</evidence>
<keyword evidence="3" id="KW-0805">Transcription regulation</keyword>
<feature type="compositionally biased region" description="Basic residues" evidence="6">
    <location>
        <begin position="525"/>
        <end position="538"/>
    </location>
</feature>
<dbReference type="Pfam" id="PF02954">
    <property type="entry name" value="HTH_8"/>
    <property type="match status" value="1"/>
</dbReference>
<keyword evidence="2" id="KW-0067">ATP-binding</keyword>
<dbReference type="FunFam" id="3.40.50.300:FF:000006">
    <property type="entry name" value="DNA-binding transcriptional regulator NtrC"/>
    <property type="match status" value="1"/>
</dbReference>
<evidence type="ECO:0000259" key="8">
    <source>
        <dbReference type="PROSITE" id="PS50110"/>
    </source>
</evidence>
<dbReference type="GO" id="GO:0005524">
    <property type="term" value="F:ATP binding"/>
    <property type="evidence" value="ECO:0007669"/>
    <property type="project" value="UniProtKB-KW"/>
</dbReference>
<dbReference type="InterPro" id="IPR002078">
    <property type="entry name" value="Sigma_54_int"/>
</dbReference>
<dbReference type="InterPro" id="IPR058031">
    <property type="entry name" value="AAA_lid_NorR"/>
</dbReference>
<dbReference type="Proteomes" id="UP000179266">
    <property type="component" value="Unassembled WGS sequence"/>
</dbReference>
<evidence type="ECO:0000259" key="7">
    <source>
        <dbReference type="PROSITE" id="PS50045"/>
    </source>
</evidence>
<comment type="caution">
    <text evidence="9">The sequence shown here is derived from an EMBL/GenBank/DDBJ whole genome shotgun (WGS) entry which is preliminary data.</text>
</comment>
<gene>
    <name evidence="9" type="ORF">A2161_06320</name>
</gene>
<dbReference type="InterPro" id="IPR001789">
    <property type="entry name" value="Sig_transdc_resp-reg_receiver"/>
</dbReference>
<feature type="compositionally biased region" description="Low complexity" evidence="6">
    <location>
        <begin position="584"/>
        <end position="596"/>
    </location>
</feature>
<dbReference type="InterPro" id="IPR009057">
    <property type="entry name" value="Homeodomain-like_sf"/>
</dbReference>
<keyword evidence="4" id="KW-0804">Transcription</keyword>
<name>A0A1F7SB34_9BACT</name>
<feature type="compositionally biased region" description="Basic residues" evidence="6">
    <location>
        <begin position="597"/>
        <end position="612"/>
    </location>
</feature>
<dbReference type="SMART" id="SM00448">
    <property type="entry name" value="REC"/>
    <property type="match status" value="1"/>
</dbReference>
<dbReference type="AlphaFoldDB" id="A0A1F7SB34"/>
<proteinExistence type="predicted"/>
<evidence type="ECO:0000256" key="3">
    <source>
        <dbReference type="ARBA" id="ARBA00023015"/>
    </source>
</evidence>
<dbReference type="PROSITE" id="PS50045">
    <property type="entry name" value="SIGMA54_INTERACT_4"/>
    <property type="match status" value="1"/>
</dbReference>
<dbReference type="SUPFAM" id="SSF52540">
    <property type="entry name" value="P-loop containing nucleoside triphosphate hydrolases"/>
    <property type="match status" value="1"/>
</dbReference>
<organism evidence="9 10">
    <name type="scientific">Candidatus Schekmanbacteria bacterium RBG_13_48_7</name>
    <dbReference type="NCBI Taxonomy" id="1817878"/>
    <lineage>
        <taxon>Bacteria</taxon>
        <taxon>Candidatus Schekmaniibacteriota</taxon>
    </lineage>
</organism>
<evidence type="ECO:0000256" key="4">
    <source>
        <dbReference type="ARBA" id="ARBA00023163"/>
    </source>
</evidence>
<feature type="domain" description="Response regulatory" evidence="8">
    <location>
        <begin position="3"/>
        <end position="119"/>
    </location>
</feature>
<feature type="compositionally biased region" description="Polar residues" evidence="6">
    <location>
        <begin position="546"/>
        <end position="559"/>
    </location>
</feature>
<dbReference type="Gene3D" id="3.40.50.2300">
    <property type="match status" value="1"/>
</dbReference>
<reference evidence="9 10" key="1">
    <citation type="journal article" date="2016" name="Nat. Commun.">
        <title>Thousands of microbial genomes shed light on interconnected biogeochemical processes in an aquifer system.</title>
        <authorList>
            <person name="Anantharaman K."/>
            <person name="Brown C.T."/>
            <person name="Hug L.A."/>
            <person name="Sharon I."/>
            <person name="Castelle C.J."/>
            <person name="Probst A.J."/>
            <person name="Thomas B.C."/>
            <person name="Singh A."/>
            <person name="Wilkins M.J."/>
            <person name="Karaoz U."/>
            <person name="Brodie E.L."/>
            <person name="Williams K.H."/>
            <person name="Hubbard S.S."/>
            <person name="Banfield J.F."/>
        </authorList>
    </citation>
    <scope>NUCLEOTIDE SEQUENCE [LARGE SCALE GENOMIC DNA]</scope>
</reference>
<dbReference type="InterPro" id="IPR027417">
    <property type="entry name" value="P-loop_NTPase"/>
</dbReference>
<keyword evidence="1" id="KW-0547">Nucleotide-binding</keyword>
<dbReference type="PROSITE" id="PS50110">
    <property type="entry name" value="RESPONSE_REGULATORY"/>
    <property type="match status" value="1"/>
</dbReference>
<dbReference type="InterPro" id="IPR011006">
    <property type="entry name" value="CheY-like_superfamily"/>
</dbReference>
<dbReference type="PANTHER" id="PTHR32071:SF57">
    <property type="entry name" value="C4-DICARBOXYLATE TRANSPORT TRANSCRIPTIONAL REGULATORY PROTEIN DCTD"/>
    <property type="match status" value="1"/>
</dbReference>
<dbReference type="Gene3D" id="3.40.50.300">
    <property type="entry name" value="P-loop containing nucleotide triphosphate hydrolases"/>
    <property type="match status" value="1"/>
</dbReference>
<dbReference type="Pfam" id="PF00072">
    <property type="entry name" value="Response_reg"/>
    <property type="match status" value="1"/>
</dbReference>
<dbReference type="GO" id="GO:0006355">
    <property type="term" value="P:regulation of DNA-templated transcription"/>
    <property type="evidence" value="ECO:0007669"/>
    <property type="project" value="InterPro"/>
</dbReference>
<dbReference type="Pfam" id="PF25601">
    <property type="entry name" value="AAA_lid_14"/>
    <property type="match status" value="1"/>
</dbReference>
<dbReference type="SUPFAM" id="SSF52172">
    <property type="entry name" value="CheY-like"/>
    <property type="match status" value="1"/>
</dbReference>
<protein>
    <recommendedName>
        <fullName evidence="11">Sigma-54-dependent Fis family transcriptional regulator</fullName>
    </recommendedName>
</protein>
<feature type="compositionally biased region" description="Low complexity" evidence="6">
    <location>
        <begin position="560"/>
        <end position="572"/>
    </location>
</feature>
<evidence type="ECO:0000256" key="2">
    <source>
        <dbReference type="ARBA" id="ARBA00022840"/>
    </source>
</evidence>
<dbReference type="GO" id="GO:0000160">
    <property type="term" value="P:phosphorelay signal transduction system"/>
    <property type="evidence" value="ECO:0007669"/>
    <property type="project" value="InterPro"/>
</dbReference>
<feature type="region of interest" description="Disordered" evidence="6">
    <location>
        <begin position="495"/>
        <end position="612"/>
    </location>
</feature>
<feature type="compositionally biased region" description="Basic residues" evidence="6">
    <location>
        <begin position="496"/>
        <end position="510"/>
    </location>
</feature>
<dbReference type="SUPFAM" id="SSF46689">
    <property type="entry name" value="Homeodomain-like"/>
    <property type="match status" value="1"/>
</dbReference>
<comment type="caution">
    <text evidence="5">Lacks conserved residue(s) required for the propagation of feature annotation.</text>
</comment>
<dbReference type="InterPro" id="IPR002197">
    <property type="entry name" value="HTH_Fis"/>
</dbReference>
<dbReference type="Gene3D" id="1.10.8.60">
    <property type="match status" value="1"/>
</dbReference>
<sequence>MTRILIAENDRQLRREMTLVLKEGGGVEVLESENAEAALNLFKKSYYDIVITSLNLQTDLDGLGLVKRIKSISRNTIIIVLVSEHSNELIVESLKSGADDYVVKGFSLEELKLKIQKYIKETQFKRNNYKLSKEVVRLQRDLMIDFGFKNVIGDSREMQRIKKTVRMCADRPESVLITGEPGVGKEMIARSIHFSSFRKKKPFITVNCVNLPKKIIEEELFGKEKSDIPGEEIKQGRFDLAYNGTILLDEISNLPLTVQAKILRIIDSGEFERVNGSDPVRTDVRIIATSTKDLDNLVKTKEFHPDLFQRLGAIQIDIPPLRERADDIAPLINYFLLKYRHEIGVRISKVTAPTVHYLVNYSWPGNVRELDQALRRSLHSCKSNLLRIENVDWLYYRPEAIPVETRTFREPLPGPKMETPSAPEDDENTICIPEFKIDDADDVYEKFITHQEYALFQRMLQRCKGNVRKAARQLAISRTTLRTKLEKYKLNDITRKRTTKKVKPNPKQLRKKEEKFVQPPLKISKNPRKTARPGKFVKKQPDSHKASPSQRTHQSQQTGSSKQPHSSQHQKPMGSSKQSRHSQRSGSTQSKSSSTRQKPRGSKPNRNQSRRY</sequence>
<dbReference type="PANTHER" id="PTHR32071">
    <property type="entry name" value="TRANSCRIPTIONAL REGULATORY PROTEIN"/>
    <property type="match status" value="1"/>
</dbReference>
<dbReference type="CDD" id="cd00156">
    <property type="entry name" value="REC"/>
    <property type="match status" value="1"/>
</dbReference>
<evidence type="ECO:0000313" key="9">
    <source>
        <dbReference type="EMBL" id="OGL50397.1"/>
    </source>
</evidence>
<evidence type="ECO:0000256" key="5">
    <source>
        <dbReference type="PROSITE-ProRule" id="PRU00169"/>
    </source>
</evidence>
<dbReference type="InterPro" id="IPR003593">
    <property type="entry name" value="AAA+_ATPase"/>
</dbReference>
<evidence type="ECO:0000256" key="1">
    <source>
        <dbReference type="ARBA" id="ARBA00022741"/>
    </source>
</evidence>
<accession>A0A1F7SB34</accession>
<dbReference type="GO" id="GO:0043565">
    <property type="term" value="F:sequence-specific DNA binding"/>
    <property type="evidence" value="ECO:0007669"/>
    <property type="project" value="InterPro"/>
</dbReference>
<dbReference type="Gene3D" id="1.10.10.60">
    <property type="entry name" value="Homeodomain-like"/>
    <property type="match status" value="1"/>
</dbReference>
<evidence type="ECO:0008006" key="11">
    <source>
        <dbReference type="Google" id="ProtNLM"/>
    </source>
</evidence>
<dbReference type="EMBL" id="MGDD01000004">
    <property type="protein sequence ID" value="OGL50397.1"/>
    <property type="molecule type" value="Genomic_DNA"/>
</dbReference>
<evidence type="ECO:0000256" key="6">
    <source>
        <dbReference type="SAM" id="MobiDB-lite"/>
    </source>
</evidence>
<dbReference type="PRINTS" id="PR01590">
    <property type="entry name" value="HTHFIS"/>
</dbReference>
<dbReference type="SMART" id="SM00382">
    <property type="entry name" value="AAA"/>
    <property type="match status" value="1"/>
</dbReference>